<name>A0A943DEY6_9FIRM</name>
<dbReference type="EMBL" id="JAGZGG010000048">
    <property type="protein sequence ID" value="MBS5333609.1"/>
    <property type="molecule type" value="Genomic_DNA"/>
</dbReference>
<dbReference type="InterPro" id="IPR046258">
    <property type="entry name" value="DUF6291"/>
</dbReference>
<evidence type="ECO:0000313" key="2">
    <source>
        <dbReference type="EMBL" id="MBS5333609.1"/>
    </source>
</evidence>
<evidence type="ECO:0000259" key="1">
    <source>
        <dbReference type="Pfam" id="PF19808"/>
    </source>
</evidence>
<accession>A0A943DEY6</accession>
<dbReference type="AlphaFoldDB" id="A0A943DEY6"/>
<dbReference type="Proteomes" id="UP000759273">
    <property type="component" value="Unassembled WGS sequence"/>
</dbReference>
<evidence type="ECO:0000313" key="3">
    <source>
        <dbReference type="Proteomes" id="UP000759273"/>
    </source>
</evidence>
<organism evidence="2 3">
    <name type="scientific">Subdoligranulum variabile</name>
    <dbReference type="NCBI Taxonomy" id="214851"/>
    <lineage>
        <taxon>Bacteria</taxon>
        <taxon>Bacillati</taxon>
        <taxon>Bacillota</taxon>
        <taxon>Clostridia</taxon>
        <taxon>Eubacteriales</taxon>
        <taxon>Oscillospiraceae</taxon>
        <taxon>Subdoligranulum</taxon>
    </lineage>
</organism>
<comment type="caution">
    <text evidence="2">The sequence shown here is derived from an EMBL/GenBank/DDBJ whole genome shotgun (WGS) entry which is preliminary data.</text>
</comment>
<proteinExistence type="predicted"/>
<reference evidence="2" key="1">
    <citation type="submission" date="2021-02" db="EMBL/GenBank/DDBJ databases">
        <title>Infant gut strain persistence is associated with maternal origin, phylogeny, and functional potential including surface adhesion and iron acquisition.</title>
        <authorList>
            <person name="Lou Y.C."/>
        </authorList>
    </citation>
    <scope>NUCLEOTIDE SEQUENCE</scope>
    <source>
        <strain evidence="2">L3_101_000M1_dasL3_101_000M1_concoct_87</strain>
    </source>
</reference>
<feature type="domain" description="DUF6291" evidence="1">
    <location>
        <begin position="17"/>
        <end position="85"/>
    </location>
</feature>
<protein>
    <recommendedName>
        <fullName evidence="1">DUF6291 domain-containing protein</fullName>
    </recommendedName>
</protein>
<gene>
    <name evidence="2" type="ORF">KHY36_13925</name>
</gene>
<sequence length="87" mass="10065">MAKKKRATWWKMLYFQRATIESISNEDAGSGLKAAFRYFDGEEITPDDLTPQAFTAFCVMKPYIDESMRNYEDAVKNGRNGAAKRWE</sequence>
<dbReference type="Pfam" id="PF19808">
    <property type="entry name" value="DUF6291"/>
    <property type="match status" value="1"/>
</dbReference>